<comment type="caution">
    <text evidence="1">The sequence shown here is derived from an EMBL/GenBank/DDBJ whole genome shotgun (WGS) entry which is preliminary data.</text>
</comment>
<keyword evidence="2" id="KW-1185">Reference proteome</keyword>
<name>A0A9P9WMS2_9PEZI</name>
<organism evidence="1 2">
    <name type="scientific">Neoarthrinium moseri</name>
    <dbReference type="NCBI Taxonomy" id="1658444"/>
    <lineage>
        <taxon>Eukaryota</taxon>
        <taxon>Fungi</taxon>
        <taxon>Dikarya</taxon>
        <taxon>Ascomycota</taxon>
        <taxon>Pezizomycotina</taxon>
        <taxon>Sordariomycetes</taxon>
        <taxon>Xylariomycetidae</taxon>
        <taxon>Amphisphaeriales</taxon>
        <taxon>Apiosporaceae</taxon>
        <taxon>Neoarthrinium</taxon>
    </lineage>
</organism>
<evidence type="ECO:0000313" key="2">
    <source>
        <dbReference type="Proteomes" id="UP000829685"/>
    </source>
</evidence>
<dbReference type="Proteomes" id="UP000829685">
    <property type="component" value="Unassembled WGS sequence"/>
</dbReference>
<gene>
    <name evidence="1" type="ORF">JX265_006094</name>
</gene>
<protein>
    <submittedName>
        <fullName evidence="1">Uncharacterized protein</fullName>
    </submittedName>
</protein>
<proteinExistence type="predicted"/>
<accession>A0A9P9WMS2</accession>
<evidence type="ECO:0000313" key="1">
    <source>
        <dbReference type="EMBL" id="KAI1871054.1"/>
    </source>
</evidence>
<dbReference type="AlphaFoldDB" id="A0A9P9WMS2"/>
<dbReference type="EMBL" id="JAFIMR010000013">
    <property type="protein sequence ID" value="KAI1871054.1"/>
    <property type="molecule type" value="Genomic_DNA"/>
</dbReference>
<reference evidence="1" key="1">
    <citation type="submission" date="2021-03" db="EMBL/GenBank/DDBJ databases">
        <title>Revisited historic fungal species revealed as producer of novel bioactive compounds through whole genome sequencing and comparative genomics.</title>
        <authorList>
            <person name="Vignolle G.A."/>
            <person name="Hochenegger N."/>
            <person name="Mach R.L."/>
            <person name="Mach-Aigner A.R."/>
            <person name="Javad Rahimi M."/>
            <person name="Salim K.A."/>
            <person name="Chan C.M."/>
            <person name="Lim L.B.L."/>
            <person name="Cai F."/>
            <person name="Druzhinina I.S."/>
            <person name="U'Ren J.M."/>
            <person name="Derntl C."/>
        </authorList>
    </citation>
    <scope>NUCLEOTIDE SEQUENCE</scope>
    <source>
        <strain evidence="1">TUCIM 5799</strain>
    </source>
</reference>
<sequence>MHSLPIAAVGVQILTQLGVQYLPSTGACTVDIAVAISLGQCGFININIDEQHQVTVLPDQTFVTPTIHTPTPIETPRPIDPLRYSESNPAKETPVPVTVPVRLPPYCSSTTIDVDVREIPTIDPHNIELSLKLRGLLNVNLGLDVDLRGLLGGLFSGSSRNICRPLRNRHSSTITARSAV</sequence>